<dbReference type="EMBL" id="JACOOJ010000009">
    <property type="protein sequence ID" value="MBC5632642.1"/>
    <property type="molecule type" value="Genomic_DNA"/>
</dbReference>
<feature type="region of interest" description="Disordered" evidence="2">
    <location>
        <begin position="556"/>
        <end position="578"/>
    </location>
</feature>
<evidence type="ECO:0000256" key="2">
    <source>
        <dbReference type="SAM" id="MobiDB-lite"/>
    </source>
</evidence>
<evidence type="ECO:0008006" key="5">
    <source>
        <dbReference type="Google" id="ProtNLM"/>
    </source>
</evidence>
<sequence length="1099" mass="123791">MANETKITTIVGKEAFNQLEKLDTLIGKANDSYLIAARNMAKGLSFEPKNMSELIEKNNQYMASLKEIQKAETEINKLRQEKNKVIQEGVNEVMAQIKADQEATRIAKEKAKLEKEQSKVSKELAATEKIRKQTTEDLSRAKLAEERATMAASKADKLHAQNVQLTSDQVENLILKLDTANLSYKEQARILSQLKAYSKTQAGGVDAVNPKVIENIQKLDKLLKEQDAKMGVYGRNVGNYASHWDGLGNAINQLSREMPAFAVSMNTGLLAISNNLPILADEIARIRRENVELTKSGQKAVPVWRQVAGSLVSWQTLLSVGVTLLTVYGSEIFDFAANLLKSKDASKAASDALEDLTSTSGKFFDELKNSASTYGQNVVSIKKLQEEWNSLGDDFDKKKQFIIDNEAEFKKLDVSITNVNEAENLLVENTDAFIQALKERALATAGEKLATEQYSQMIIKRVEAENKQKEADEARKNSEIALYQNLQDTRYGEMKSRDQLVEQHAKSIETEANNLNAEAEAYKAAGDAYLDYSLKQNEAARTTLQNAAIEEATNAEKLKKQKEQAEREAKQRQKLEMEAERTIQEARIKLMDEGFEKEIETRNAQYQKRIDDVKTKGVRVNEQISAIEAEREKELADFREEYESKRAMIDAQNRISYAKKGSLQELDARIDILELQKAAELKEAEKTGADKLAVEDKYLKLIEDAYLEFGKVQLSRQQSQNELELSEQQIFLNKELSMLEQQYSKGIIKKEAYEKKKADLQYQYAVQALRQEIDLLENSLYLFSGNERLEMEKRIAQLRVQLSKETTDKINADAEKELKEREKVEEAKKKLIQEVANAIGEIESSVFTRRIQDIETEMDANQEAYDKRIEEIDALAEKDVITKEEAEARKRVAEEQSSARNAELEKKKADLQTRQARFQKTIDIAQTIASTAQAIMTVYKQLGIFAGPMAALIAATGAVQLATIIAQPIPKYAKGTDYHPGGLAIVGDAGKHEAIISGGKTYITPDTPTLMPIPKGAEVLPDIHDPEFYSRFMDNSYWLTHNKAGERVQIVNNFDAEGIIQANNKTNGDLKKEIRSLGRIISKGQRRAEYNSYKNSKMN</sequence>
<feature type="coiled-coil region" evidence="1">
    <location>
        <begin position="51"/>
        <end position="130"/>
    </location>
</feature>
<evidence type="ECO:0000313" key="3">
    <source>
        <dbReference type="EMBL" id="MBC5632642.1"/>
    </source>
</evidence>
<comment type="caution">
    <text evidence="3">The sequence shown here is derived from an EMBL/GenBank/DDBJ whole genome shotgun (WGS) entry which is preliminary data.</text>
</comment>
<reference evidence="3 4" key="1">
    <citation type="submission" date="2020-08" db="EMBL/GenBank/DDBJ databases">
        <title>Genome public.</title>
        <authorList>
            <person name="Liu C."/>
            <person name="Sun Q."/>
        </authorList>
    </citation>
    <scope>NUCLEOTIDE SEQUENCE [LARGE SCALE GENOMIC DNA]</scope>
    <source>
        <strain evidence="3 4">NSJ-79</strain>
    </source>
</reference>
<keyword evidence="4" id="KW-1185">Reference proteome</keyword>
<evidence type="ECO:0000256" key="1">
    <source>
        <dbReference type="SAM" id="Coils"/>
    </source>
</evidence>
<feature type="region of interest" description="Disordered" evidence="2">
    <location>
        <begin position="891"/>
        <end position="910"/>
    </location>
</feature>
<feature type="coiled-coil region" evidence="1">
    <location>
        <begin position="814"/>
        <end position="841"/>
    </location>
</feature>
<name>A0ABR7DMG6_9BACT</name>
<accession>A0ABR7DMG6</accession>
<gene>
    <name evidence="3" type="ORF">H8S65_07655</name>
</gene>
<organism evidence="3 4">
    <name type="scientific">Parabacteroides hominis</name>
    <dbReference type="NCBI Taxonomy" id="2763057"/>
    <lineage>
        <taxon>Bacteria</taxon>
        <taxon>Pseudomonadati</taxon>
        <taxon>Bacteroidota</taxon>
        <taxon>Bacteroidia</taxon>
        <taxon>Bacteroidales</taxon>
        <taxon>Tannerellaceae</taxon>
        <taxon>Parabacteroides</taxon>
    </lineage>
</organism>
<keyword evidence="1" id="KW-0175">Coiled coil</keyword>
<dbReference type="Proteomes" id="UP000651475">
    <property type="component" value="Unassembled WGS sequence"/>
</dbReference>
<dbReference type="RefSeq" id="WP_186929397.1">
    <property type="nucleotide sequence ID" value="NZ_JACOOJ010000009.1"/>
</dbReference>
<proteinExistence type="predicted"/>
<protein>
    <recommendedName>
        <fullName evidence="5">Phage tail tape measure protein</fullName>
    </recommendedName>
</protein>
<evidence type="ECO:0000313" key="4">
    <source>
        <dbReference type="Proteomes" id="UP000651475"/>
    </source>
</evidence>